<gene>
    <name evidence="1" type="ORF">Golob_026463</name>
</gene>
<evidence type="ECO:0000313" key="2">
    <source>
        <dbReference type="Proteomes" id="UP000593572"/>
    </source>
</evidence>
<dbReference type="Proteomes" id="UP000593572">
    <property type="component" value="Unassembled WGS sequence"/>
</dbReference>
<accession>A0A7J8LV73</accession>
<sequence>MARLWIEMGRWCGKRMCQRIHTRKNYWVHIRIKTHVLI</sequence>
<comment type="caution">
    <text evidence="1">The sequence shown here is derived from an EMBL/GenBank/DDBJ whole genome shotgun (WGS) entry which is preliminary data.</text>
</comment>
<evidence type="ECO:0000313" key="1">
    <source>
        <dbReference type="EMBL" id="MBA0556357.1"/>
    </source>
</evidence>
<keyword evidence="2" id="KW-1185">Reference proteome</keyword>
<dbReference type="EMBL" id="JABEZX010000005">
    <property type="protein sequence ID" value="MBA0556357.1"/>
    <property type="molecule type" value="Genomic_DNA"/>
</dbReference>
<reference evidence="1 2" key="1">
    <citation type="journal article" date="2019" name="Genome Biol. Evol.">
        <title>Insights into the evolution of the New World diploid cottons (Gossypium, subgenus Houzingenia) based on genome sequencing.</title>
        <authorList>
            <person name="Grover C.E."/>
            <person name="Arick M.A. 2nd"/>
            <person name="Thrash A."/>
            <person name="Conover J.L."/>
            <person name="Sanders W.S."/>
            <person name="Peterson D.G."/>
            <person name="Frelichowski J.E."/>
            <person name="Scheffler J.A."/>
            <person name="Scheffler B.E."/>
            <person name="Wendel J.F."/>
        </authorList>
    </citation>
    <scope>NUCLEOTIDE SEQUENCE [LARGE SCALE GENOMIC DNA]</scope>
    <source>
        <strain evidence="1">157</strain>
        <tissue evidence="1">Leaf</tissue>
    </source>
</reference>
<name>A0A7J8LV73_9ROSI</name>
<protein>
    <submittedName>
        <fullName evidence="1">Uncharacterized protein</fullName>
    </submittedName>
</protein>
<dbReference type="AlphaFoldDB" id="A0A7J8LV73"/>
<organism evidence="1 2">
    <name type="scientific">Gossypium lobatum</name>
    <dbReference type="NCBI Taxonomy" id="34289"/>
    <lineage>
        <taxon>Eukaryota</taxon>
        <taxon>Viridiplantae</taxon>
        <taxon>Streptophyta</taxon>
        <taxon>Embryophyta</taxon>
        <taxon>Tracheophyta</taxon>
        <taxon>Spermatophyta</taxon>
        <taxon>Magnoliopsida</taxon>
        <taxon>eudicotyledons</taxon>
        <taxon>Gunneridae</taxon>
        <taxon>Pentapetalae</taxon>
        <taxon>rosids</taxon>
        <taxon>malvids</taxon>
        <taxon>Malvales</taxon>
        <taxon>Malvaceae</taxon>
        <taxon>Malvoideae</taxon>
        <taxon>Gossypium</taxon>
    </lineage>
</organism>
<proteinExistence type="predicted"/>